<dbReference type="AlphaFoldDB" id="A0A1I2T020"/>
<reference evidence="2" key="1">
    <citation type="submission" date="2016-10" db="EMBL/GenBank/DDBJ databases">
        <authorList>
            <person name="Varghese N."/>
            <person name="Submissions S."/>
        </authorList>
    </citation>
    <scope>NUCLEOTIDE SEQUENCE [LARGE SCALE GENOMIC DNA]</scope>
    <source>
        <strain evidence="2">Gh-105</strain>
    </source>
</reference>
<dbReference type="Proteomes" id="UP000199229">
    <property type="component" value="Unassembled WGS sequence"/>
</dbReference>
<sequence>MSDGPTVADIRAGLVEGARVDADVPLSLAFRSWILDEHGPLESLADDAAREFDIPTQRSFRQVATLGYAAAAGKLPDALRPTLVEGIRWLADRPWHRPLREPTLEIDGISMLGVALGARGTDGKTQAPLASLAVTSSGMQTLSDLNRSLMVAATHVLQVPGRPDLSSMMPEARVALADLALLPVDEAVGPAAWRNAMRPAPGEGGAARSALALRAFDALCARNMPARLGRLEARDVVRVLEGVVRSFQEWTWEERSPTPKSAAAVRWRIENEYHVQNLLWAVLAPLFPDLEKEGYTAPVGHKNPRMDLSIPSLKLVIEVKFMRPGKSFADILEELAADNTLYATDPRWEKLIPFVWDDSRRTERHATLVEGLRRMDRVFDAVVISRPGKMERDIVTDSSPR</sequence>
<dbReference type="RefSeq" id="WP_091970178.1">
    <property type="nucleotide sequence ID" value="NZ_FOPM01000006.1"/>
</dbReference>
<proteinExistence type="predicted"/>
<evidence type="ECO:0000313" key="2">
    <source>
        <dbReference type="Proteomes" id="UP000199229"/>
    </source>
</evidence>
<accession>A0A1I2T020</accession>
<dbReference type="OrthoDB" id="3684535at2"/>
<keyword evidence="2" id="KW-1185">Reference proteome</keyword>
<dbReference type="Pfam" id="PF18742">
    <property type="entry name" value="DpnII-MboI"/>
    <property type="match status" value="1"/>
</dbReference>
<evidence type="ECO:0000313" key="1">
    <source>
        <dbReference type="EMBL" id="SFG58223.1"/>
    </source>
</evidence>
<gene>
    <name evidence="1" type="ORF">SAMN05192565_10625</name>
</gene>
<dbReference type="EMBL" id="FOPM01000006">
    <property type="protein sequence ID" value="SFG58223.1"/>
    <property type="molecule type" value="Genomic_DNA"/>
</dbReference>
<organism evidence="1 2">
    <name type="scientific">Methylobacterium gossipiicola</name>
    <dbReference type="NCBI Taxonomy" id="582675"/>
    <lineage>
        <taxon>Bacteria</taxon>
        <taxon>Pseudomonadati</taxon>
        <taxon>Pseudomonadota</taxon>
        <taxon>Alphaproteobacteria</taxon>
        <taxon>Hyphomicrobiales</taxon>
        <taxon>Methylobacteriaceae</taxon>
        <taxon>Methylobacterium</taxon>
    </lineage>
</organism>
<protein>
    <submittedName>
        <fullName evidence="1">Uncharacterized protein</fullName>
    </submittedName>
</protein>
<name>A0A1I2T020_9HYPH</name>